<dbReference type="Proteomes" id="UP000246073">
    <property type="component" value="Unassembled WGS sequence"/>
</dbReference>
<sequence>MSSSHIALDRTGEHNASSDGSSAYNTGGYSITGFDGIQKLSV</sequence>
<name>A0A2P9HCX9_9HYPH</name>
<reference evidence="3" key="1">
    <citation type="submission" date="2017-12" db="EMBL/GenBank/DDBJ databases">
        <authorList>
            <person name="Diaz M."/>
        </authorList>
    </citation>
    <scope>NUCLEOTIDE SEQUENCE [LARGE SCALE GENOMIC DNA]</scope>
    <source>
        <strain evidence="3">FI11154</strain>
    </source>
</reference>
<evidence type="ECO:0000313" key="3">
    <source>
        <dbReference type="Proteomes" id="UP000246073"/>
    </source>
</evidence>
<protein>
    <submittedName>
        <fullName evidence="2">Uncharacterized protein</fullName>
    </submittedName>
</protein>
<evidence type="ECO:0000256" key="1">
    <source>
        <dbReference type="SAM" id="MobiDB-lite"/>
    </source>
</evidence>
<gene>
    <name evidence="2" type="ORF">OHAE_4748</name>
</gene>
<dbReference type="EMBL" id="OOFM01000001">
    <property type="protein sequence ID" value="SPL61956.1"/>
    <property type="molecule type" value="Genomic_DNA"/>
</dbReference>
<proteinExistence type="predicted"/>
<feature type="compositionally biased region" description="Polar residues" evidence="1">
    <location>
        <begin position="14"/>
        <end position="29"/>
    </location>
</feature>
<evidence type="ECO:0000313" key="2">
    <source>
        <dbReference type="EMBL" id="SPL61956.1"/>
    </source>
</evidence>
<dbReference type="AlphaFoldDB" id="A0A2P9HCX9"/>
<feature type="region of interest" description="Disordered" evidence="1">
    <location>
        <begin position="1"/>
        <end position="42"/>
    </location>
</feature>
<accession>A0A2P9HCX9</accession>
<organism evidence="2 3">
    <name type="scientific">Ochrobactrum soli</name>
    <dbReference type="NCBI Taxonomy" id="2448455"/>
    <lineage>
        <taxon>Bacteria</taxon>
        <taxon>Pseudomonadati</taxon>
        <taxon>Pseudomonadota</taxon>
        <taxon>Alphaproteobacteria</taxon>
        <taxon>Hyphomicrobiales</taxon>
        <taxon>Brucellaceae</taxon>
        <taxon>Brucella/Ochrobactrum group</taxon>
        <taxon>Ochrobactrum</taxon>
    </lineage>
</organism>